<evidence type="ECO:0000313" key="1">
    <source>
        <dbReference type="EMBL" id="OAY48301.1"/>
    </source>
</evidence>
<reference evidence="1" key="1">
    <citation type="submission" date="2016-02" db="EMBL/GenBank/DDBJ databases">
        <title>WGS assembly of Manihot esculenta.</title>
        <authorList>
            <person name="Bredeson J.V."/>
            <person name="Prochnik S.E."/>
            <person name="Lyons J.B."/>
            <person name="Schmutz J."/>
            <person name="Grimwood J."/>
            <person name="Vrebalov J."/>
            <person name="Bart R.S."/>
            <person name="Amuge T."/>
            <person name="Ferguson M.E."/>
            <person name="Green R."/>
            <person name="Putnam N."/>
            <person name="Stites J."/>
            <person name="Rounsley S."/>
            <person name="Rokhsar D.S."/>
        </authorList>
    </citation>
    <scope>NUCLEOTIDE SEQUENCE [LARGE SCALE GENOMIC DNA]</scope>
    <source>
        <tissue evidence="1">Leaf</tissue>
    </source>
</reference>
<dbReference type="AlphaFoldDB" id="A0A2C9VR29"/>
<proteinExistence type="predicted"/>
<sequence>MSPSASRWRTEEPYTSGTFFCQRHIWNFTTRIATAEKNSGEPFPSNKTILCQKDM</sequence>
<gene>
    <name evidence="1" type="ORF">MANES_06G148100</name>
</gene>
<accession>A0A2C9VR29</accession>
<protein>
    <submittedName>
        <fullName evidence="1">Uncharacterized protein</fullName>
    </submittedName>
</protein>
<organism evidence="1">
    <name type="scientific">Manihot esculenta</name>
    <name type="common">Cassava</name>
    <name type="synonym">Jatropha manihot</name>
    <dbReference type="NCBI Taxonomy" id="3983"/>
    <lineage>
        <taxon>Eukaryota</taxon>
        <taxon>Viridiplantae</taxon>
        <taxon>Streptophyta</taxon>
        <taxon>Embryophyta</taxon>
        <taxon>Tracheophyta</taxon>
        <taxon>Spermatophyta</taxon>
        <taxon>Magnoliopsida</taxon>
        <taxon>eudicotyledons</taxon>
        <taxon>Gunneridae</taxon>
        <taxon>Pentapetalae</taxon>
        <taxon>rosids</taxon>
        <taxon>fabids</taxon>
        <taxon>Malpighiales</taxon>
        <taxon>Euphorbiaceae</taxon>
        <taxon>Crotonoideae</taxon>
        <taxon>Manihoteae</taxon>
        <taxon>Manihot</taxon>
    </lineage>
</organism>
<name>A0A2C9VR29_MANES</name>
<dbReference type="EMBL" id="CM004392">
    <property type="protein sequence ID" value="OAY48301.1"/>
    <property type="molecule type" value="Genomic_DNA"/>
</dbReference>